<dbReference type="InterPro" id="IPR002213">
    <property type="entry name" value="UDP_glucos_trans"/>
</dbReference>
<dbReference type="PROSITE" id="PS00375">
    <property type="entry name" value="UDPGT"/>
    <property type="match status" value="1"/>
</dbReference>
<comment type="similarity">
    <text evidence="1 5">Belongs to the UDP-glycosyltransferase family.</text>
</comment>
<comment type="caution">
    <text evidence="7">The sequence shown here is derived from an EMBL/GenBank/DDBJ whole genome shotgun (WGS) entry which is preliminary data.</text>
</comment>
<dbReference type="AlphaFoldDB" id="A0A811K220"/>
<keyword evidence="6" id="KW-1133">Transmembrane helix</keyword>
<evidence type="ECO:0000313" key="7">
    <source>
        <dbReference type="EMBL" id="CAD5209855.1"/>
    </source>
</evidence>
<organism evidence="7 8">
    <name type="scientific">Bursaphelenchus okinawaensis</name>
    <dbReference type="NCBI Taxonomy" id="465554"/>
    <lineage>
        <taxon>Eukaryota</taxon>
        <taxon>Metazoa</taxon>
        <taxon>Ecdysozoa</taxon>
        <taxon>Nematoda</taxon>
        <taxon>Chromadorea</taxon>
        <taxon>Rhabditida</taxon>
        <taxon>Tylenchina</taxon>
        <taxon>Tylenchomorpha</taxon>
        <taxon>Aphelenchoidea</taxon>
        <taxon>Aphelenchoididae</taxon>
        <taxon>Bursaphelenchus</taxon>
    </lineage>
</organism>
<sequence>MQFRSALILFSFVTTTYAYNILFYNAARIGQSHIFYMGRLADWLSEAGHNVTFYQQDVAKNANKVGAKLAKVYVRPKINFTIEDFDQDNFWENTYDANMKFLQHFGDSQNAACISQLNDDQLLDQIKSEKYDFAVVEYFDYCAYAMIQRAGIKKYGTASALMLNRLVTDSLGLPLGIGVIPGTDAKQKPIKVLSHGIQKIVDSAEEGVVLVSFGTISKSSEMPKQLSDALVDTFKSYPKINFIWKYEVEDTVGANVTNLFKRPWVPQHDLLGNKKILAFITHGGLNSISETAEMGVPTVCIPVFADQPSNCQAAQAHGISIMIDKADLTAEKLKKALNVVMHDQGMRTKVKQMADLINHKPIPSKERFVKHVEHAIRFNVDEALDLAARSQGFARGYNLDFIAAQLAVLATVLIVFYYSTKLTIRMLMKIVYKLYDISTSNVRLQKKIN</sequence>
<dbReference type="PANTHER" id="PTHR48043">
    <property type="entry name" value="EG:EG0003.4 PROTEIN-RELATED"/>
    <property type="match status" value="1"/>
</dbReference>
<dbReference type="Pfam" id="PF00201">
    <property type="entry name" value="UDPGT"/>
    <property type="match status" value="1"/>
</dbReference>
<dbReference type="EMBL" id="CAJFCW020000002">
    <property type="protein sequence ID" value="CAG9090218.1"/>
    <property type="molecule type" value="Genomic_DNA"/>
</dbReference>
<dbReference type="FunFam" id="3.40.50.2000:FF:000021">
    <property type="entry name" value="UDP-glucuronosyltransferase"/>
    <property type="match status" value="1"/>
</dbReference>
<comment type="subcellular location">
    <subcellularLocation>
        <location evidence="6">Membrane</location>
        <topology evidence="6">Single-pass membrane protein</topology>
    </subcellularLocation>
</comment>
<accession>A0A811K220</accession>
<dbReference type="InterPro" id="IPR050271">
    <property type="entry name" value="UDP-glycosyltransferase"/>
</dbReference>
<gene>
    <name evidence="7" type="ORF">BOKJ2_LOCUS2896</name>
</gene>
<evidence type="ECO:0000256" key="3">
    <source>
        <dbReference type="ARBA" id="ARBA00022679"/>
    </source>
</evidence>
<dbReference type="Proteomes" id="UP000614601">
    <property type="component" value="Unassembled WGS sequence"/>
</dbReference>
<reference evidence="7" key="1">
    <citation type="submission" date="2020-09" db="EMBL/GenBank/DDBJ databases">
        <authorList>
            <person name="Kikuchi T."/>
        </authorList>
    </citation>
    <scope>NUCLEOTIDE SEQUENCE</scope>
    <source>
        <strain evidence="7">SH1</strain>
    </source>
</reference>
<dbReference type="GO" id="GO:0016020">
    <property type="term" value="C:membrane"/>
    <property type="evidence" value="ECO:0007669"/>
    <property type="project" value="UniProtKB-SubCell"/>
</dbReference>
<keyword evidence="8" id="KW-1185">Reference proteome</keyword>
<keyword evidence="2 5" id="KW-0328">Glycosyltransferase</keyword>
<dbReference type="EMBL" id="CAJFDH010000002">
    <property type="protein sequence ID" value="CAD5209855.1"/>
    <property type="molecule type" value="Genomic_DNA"/>
</dbReference>
<dbReference type="Proteomes" id="UP000783686">
    <property type="component" value="Unassembled WGS sequence"/>
</dbReference>
<feature type="transmembrane region" description="Helical" evidence="6">
    <location>
        <begin position="401"/>
        <end position="419"/>
    </location>
</feature>
<dbReference type="OrthoDB" id="5835829at2759"/>
<dbReference type="GO" id="GO:0015020">
    <property type="term" value="F:glucuronosyltransferase activity"/>
    <property type="evidence" value="ECO:0007669"/>
    <property type="project" value="UniProtKB-EC"/>
</dbReference>
<protein>
    <recommendedName>
        <fullName evidence="6">UDP-glucuronosyltransferase</fullName>
        <ecNumber evidence="6">2.4.1.17</ecNumber>
    </recommendedName>
</protein>
<evidence type="ECO:0000256" key="6">
    <source>
        <dbReference type="RuleBase" id="RU362059"/>
    </source>
</evidence>
<comment type="catalytic activity">
    <reaction evidence="4 6">
        <text>glucuronate acceptor + UDP-alpha-D-glucuronate = acceptor beta-D-glucuronoside + UDP + H(+)</text>
        <dbReference type="Rhea" id="RHEA:21032"/>
        <dbReference type="ChEBI" id="CHEBI:15378"/>
        <dbReference type="ChEBI" id="CHEBI:58052"/>
        <dbReference type="ChEBI" id="CHEBI:58223"/>
        <dbReference type="ChEBI" id="CHEBI:132367"/>
        <dbReference type="ChEBI" id="CHEBI:132368"/>
        <dbReference type="EC" id="2.4.1.17"/>
    </reaction>
</comment>
<name>A0A811K220_9BILA</name>
<evidence type="ECO:0000256" key="2">
    <source>
        <dbReference type="ARBA" id="ARBA00022676"/>
    </source>
</evidence>
<dbReference type="Gene3D" id="3.40.50.2000">
    <property type="entry name" value="Glycogen Phosphorylase B"/>
    <property type="match status" value="2"/>
</dbReference>
<dbReference type="InterPro" id="IPR035595">
    <property type="entry name" value="UDP_glycos_trans_CS"/>
</dbReference>
<evidence type="ECO:0000256" key="4">
    <source>
        <dbReference type="ARBA" id="ARBA00047475"/>
    </source>
</evidence>
<evidence type="ECO:0000256" key="5">
    <source>
        <dbReference type="RuleBase" id="RU003718"/>
    </source>
</evidence>
<keyword evidence="3 5" id="KW-0808">Transferase</keyword>
<keyword evidence="6" id="KW-0472">Membrane</keyword>
<evidence type="ECO:0000313" key="8">
    <source>
        <dbReference type="Proteomes" id="UP000614601"/>
    </source>
</evidence>
<dbReference type="EC" id="2.4.1.17" evidence="6"/>
<dbReference type="CDD" id="cd03784">
    <property type="entry name" value="GT1_Gtf-like"/>
    <property type="match status" value="1"/>
</dbReference>
<evidence type="ECO:0000256" key="1">
    <source>
        <dbReference type="ARBA" id="ARBA00009995"/>
    </source>
</evidence>
<dbReference type="SUPFAM" id="SSF53756">
    <property type="entry name" value="UDP-Glycosyltransferase/glycogen phosphorylase"/>
    <property type="match status" value="1"/>
</dbReference>
<proteinExistence type="inferred from homology"/>
<keyword evidence="6" id="KW-0812">Transmembrane</keyword>
<dbReference type="PANTHER" id="PTHR48043:SF23">
    <property type="entry name" value="UDP-GLUCURONOSYLTRANSFERASE"/>
    <property type="match status" value="1"/>
</dbReference>